<feature type="domain" description="Ras-GEF" evidence="3">
    <location>
        <begin position="588"/>
        <end position="862"/>
    </location>
</feature>
<evidence type="ECO:0000259" key="4">
    <source>
        <dbReference type="SMART" id="SM00252"/>
    </source>
</evidence>
<dbReference type="Pfam" id="PF00536">
    <property type="entry name" value="SAM_1"/>
    <property type="match status" value="1"/>
</dbReference>
<proteinExistence type="predicted"/>
<dbReference type="SMART" id="SM00454">
    <property type="entry name" value="SAM"/>
    <property type="match status" value="1"/>
</dbReference>
<protein>
    <submittedName>
        <fullName evidence="6">BCAR3 protein</fullName>
    </submittedName>
</protein>
<gene>
    <name evidence="6" type="primary">BCAR3</name>
    <name evidence="6" type="ORF">BLAG_LOCUS23721</name>
</gene>
<dbReference type="GO" id="GO:0001784">
    <property type="term" value="F:phosphotyrosine residue binding"/>
    <property type="evidence" value="ECO:0007669"/>
    <property type="project" value="InterPro"/>
</dbReference>
<accession>A0A8K0F2K7</accession>
<dbReference type="SUPFAM" id="SSF47769">
    <property type="entry name" value="SAM/Pointed domain"/>
    <property type="match status" value="1"/>
</dbReference>
<dbReference type="InterPro" id="IPR001660">
    <property type="entry name" value="SAM"/>
</dbReference>
<keyword evidence="7" id="KW-1185">Reference proteome</keyword>
<feature type="domain" description="SH2" evidence="4">
    <location>
        <begin position="172"/>
        <end position="260"/>
    </location>
</feature>
<evidence type="ECO:0000256" key="1">
    <source>
        <dbReference type="ARBA" id="ARBA00022999"/>
    </source>
</evidence>
<dbReference type="InterPro" id="IPR036860">
    <property type="entry name" value="SH2_dom_sf"/>
</dbReference>
<feature type="compositionally biased region" description="Polar residues" evidence="2">
    <location>
        <begin position="334"/>
        <end position="343"/>
    </location>
</feature>
<dbReference type="PANTHER" id="PTHR14247">
    <property type="entry name" value="BREAST CANCER ANTI-ESTROGEN RESISTANCE PROTEIN 3 HOMOLOG-LIKE PROTEIN"/>
    <property type="match status" value="1"/>
</dbReference>
<feature type="compositionally biased region" description="Polar residues" evidence="2">
    <location>
        <begin position="376"/>
        <end position="385"/>
    </location>
</feature>
<keyword evidence="1" id="KW-0727">SH2 domain</keyword>
<dbReference type="InterPro" id="IPR000980">
    <property type="entry name" value="SH2"/>
</dbReference>
<dbReference type="Pfam" id="PF00617">
    <property type="entry name" value="RasGEF"/>
    <property type="match status" value="1"/>
</dbReference>
<feature type="region of interest" description="Disordered" evidence="2">
    <location>
        <begin position="284"/>
        <end position="343"/>
    </location>
</feature>
<organism evidence="6 7">
    <name type="scientific">Branchiostoma lanceolatum</name>
    <name type="common">Common lancelet</name>
    <name type="synonym">Amphioxus lanceolatum</name>
    <dbReference type="NCBI Taxonomy" id="7740"/>
    <lineage>
        <taxon>Eukaryota</taxon>
        <taxon>Metazoa</taxon>
        <taxon>Chordata</taxon>
        <taxon>Cephalochordata</taxon>
        <taxon>Leptocardii</taxon>
        <taxon>Amphioxiformes</taxon>
        <taxon>Branchiostomatidae</taxon>
        <taxon>Branchiostoma</taxon>
    </lineage>
</organism>
<dbReference type="Gene3D" id="1.10.840.10">
    <property type="entry name" value="Ras guanine-nucleotide exchange factors catalytic domain"/>
    <property type="match status" value="1"/>
</dbReference>
<evidence type="ECO:0000259" key="5">
    <source>
        <dbReference type="SMART" id="SM00454"/>
    </source>
</evidence>
<dbReference type="InterPro" id="IPR001895">
    <property type="entry name" value="RASGEF_cat_dom"/>
</dbReference>
<feature type="region of interest" description="Disordered" evidence="2">
    <location>
        <begin position="376"/>
        <end position="454"/>
    </location>
</feature>
<dbReference type="InterPro" id="IPR036964">
    <property type="entry name" value="RASGEF_cat_dom_sf"/>
</dbReference>
<dbReference type="InterPro" id="IPR013761">
    <property type="entry name" value="SAM/pointed_sf"/>
</dbReference>
<dbReference type="Proteomes" id="UP000838412">
    <property type="component" value="Chromosome 8"/>
</dbReference>
<dbReference type="InterPro" id="IPR023578">
    <property type="entry name" value="Ras_GEF_dom_sf"/>
</dbReference>
<evidence type="ECO:0000256" key="2">
    <source>
        <dbReference type="SAM" id="MobiDB-lite"/>
    </source>
</evidence>
<sequence>MLTTDSSMTSSPSIPTWLDSLGLEQYSHLFNNYKGVESLLVLSEADIKNLGVNNGGHRASIVSSLFLIKHQNRRRSRDIYKMHSSTLPRALPSNQNFLLPSHDLKIRRSNGTLLAQRRQGGSLKENLKPSNYSSQGVVGWSSLRRTMDASPEKLRRDLEEELKLDSNDIRSHAWFHGMIPRTVAENLVTQSGDFLIRDCISQPGDFVLTCRSKGQTLHFIINKVVLHPNTTYSRIQYQFEKESFDSIPSLVRFYVGNRKPISEGTGAIIYHPINRTLPLSYTDAKYGSTTSQPERQSPVPAILRSASTPSPRGSSHSTPTGSPRASRKIIHGRSGSQPVTLSPEQLLSVSGRMTKNPSESNLPSARDVEAISLIKQKQSAHSGSAQDIRVEKRNLQRCGSDPTLLSPGVERRKFFHGSNEAVGSKPPPKPSRTPSVRQQQRPKVEVRNKEKDLSPEEEIYVAQHDYSELDPAPPVSWQPLAKGEVRLVKLNDIPDYARLNTPKRSKDSMEARKRRIMSDTRFSVLSTVSLDSVGDELDPDEGSFEEVVPSIVIETESSFNPSDFTTCLLPTENKPLDNSAVVQIRSMLLDGSAKTIAQHMTRVDCEVARIVDVSEELAGQMGVSSGLELMTLPHGEVLRTDLMERHTCIYMWVSVTILTCTGGDKERAGILHKFIEVAAELRGTMGNLFGFSAIMKALESPHISRLYGTWSALRQHFTTSAVKFDSKLRPVLKALNSGSSTIPLSNTCFPHVVPFLQLMSHDVSAMELAYPWDSSDDYGLDTVLAHVDAIRSVAQQPGLYRITAESRLQGLKVDDTLLDVFRTELHMKLMWGSKGALANQKDRYMKFEKVLKVISDRVEPPETEM</sequence>
<dbReference type="InterPro" id="IPR051853">
    <property type="entry name" value="SH2-Ras-GEF_adapter"/>
</dbReference>
<feature type="compositionally biased region" description="Polar residues" evidence="2">
    <location>
        <begin position="305"/>
        <end position="323"/>
    </location>
</feature>
<evidence type="ECO:0000313" key="6">
    <source>
        <dbReference type="EMBL" id="CAH1271885.1"/>
    </source>
</evidence>
<dbReference type="GO" id="GO:0005085">
    <property type="term" value="F:guanyl-nucleotide exchange factor activity"/>
    <property type="evidence" value="ECO:0007669"/>
    <property type="project" value="InterPro"/>
</dbReference>
<dbReference type="Gene3D" id="3.30.505.10">
    <property type="entry name" value="SH2 domain"/>
    <property type="match status" value="1"/>
</dbReference>
<evidence type="ECO:0000313" key="7">
    <source>
        <dbReference type="Proteomes" id="UP000838412"/>
    </source>
</evidence>
<dbReference type="PRINTS" id="PR00401">
    <property type="entry name" value="SH2DOMAIN"/>
</dbReference>
<reference evidence="6" key="1">
    <citation type="submission" date="2022-01" db="EMBL/GenBank/DDBJ databases">
        <authorList>
            <person name="Braso-Vives M."/>
        </authorList>
    </citation>
    <scope>NUCLEOTIDE SEQUENCE</scope>
</reference>
<dbReference type="FunFam" id="1.10.840.10:FF:000015">
    <property type="entry name" value="Uncharacterized protein, isoform A"/>
    <property type="match status" value="1"/>
</dbReference>
<dbReference type="SUPFAM" id="SSF55550">
    <property type="entry name" value="SH2 domain"/>
    <property type="match status" value="1"/>
</dbReference>
<dbReference type="GO" id="GO:0007264">
    <property type="term" value="P:small GTPase-mediated signal transduction"/>
    <property type="evidence" value="ECO:0007669"/>
    <property type="project" value="InterPro"/>
</dbReference>
<feature type="compositionally biased region" description="Basic and acidic residues" evidence="2">
    <location>
        <begin position="442"/>
        <end position="454"/>
    </location>
</feature>
<dbReference type="SMART" id="SM00252">
    <property type="entry name" value="SH2"/>
    <property type="match status" value="1"/>
</dbReference>
<dbReference type="SUPFAM" id="SSF48366">
    <property type="entry name" value="Ras GEF"/>
    <property type="match status" value="1"/>
</dbReference>
<dbReference type="OrthoDB" id="2412973at2759"/>
<evidence type="ECO:0000259" key="3">
    <source>
        <dbReference type="SMART" id="SM00147"/>
    </source>
</evidence>
<feature type="domain" description="SAM" evidence="5">
    <location>
        <begin position="6"/>
        <end position="71"/>
    </location>
</feature>
<dbReference type="EMBL" id="OV696693">
    <property type="protein sequence ID" value="CAH1271885.1"/>
    <property type="molecule type" value="Genomic_DNA"/>
</dbReference>
<dbReference type="InterPro" id="IPR044102">
    <property type="entry name" value="SH2_SHEP1/BCAR3/NSP1"/>
</dbReference>
<name>A0A8K0F2K7_BRALA</name>
<dbReference type="PANTHER" id="PTHR14247:SF8">
    <property type="entry name" value="RAS-GEF DOMAIN-CONTAINING PROTEIN"/>
    <property type="match status" value="1"/>
</dbReference>
<dbReference type="CDD" id="cd10337">
    <property type="entry name" value="SH2_BCAR3"/>
    <property type="match status" value="1"/>
</dbReference>
<feature type="compositionally biased region" description="Polar residues" evidence="2">
    <location>
        <begin position="432"/>
        <end position="441"/>
    </location>
</feature>
<dbReference type="SMART" id="SM00147">
    <property type="entry name" value="RasGEF"/>
    <property type="match status" value="1"/>
</dbReference>
<dbReference type="FunFam" id="3.30.505.10:FF:000013">
    <property type="entry name" value="SH2 domain-containing protein 3C isoform X1"/>
    <property type="match status" value="1"/>
</dbReference>
<dbReference type="Gene3D" id="1.10.150.50">
    <property type="entry name" value="Transcription Factor, Ets-1"/>
    <property type="match status" value="1"/>
</dbReference>
<dbReference type="AlphaFoldDB" id="A0A8K0F2K7"/>
<dbReference type="Pfam" id="PF00017">
    <property type="entry name" value="SH2"/>
    <property type="match status" value="1"/>
</dbReference>